<evidence type="ECO:0000313" key="2">
    <source>
        <dbReference type="Proteomes" id="UP000590225"/>
    </source>
</evidence>
<proteinExistence type="predicted"/>
<organism evidence="1 2">
    <name type="scientific">Curtobacterium pusillum</name>
    <dbReference type="NCBI Taxonomy" id="69373"/>
    <lineage>
        <taxon>Bacteria</taxon>
        <taxon>Bacillati</taxon>
        <taxon>Actinomycetota</taxon>
        <taxon>Actinomycetes</taxon>
        <taxon>Micrococcales</taxon>
        <taxon>Microbacteriaceae</taxon>
        <taxon>Curtobacterium</taxon>
    </lineage>
</organism>
<dbReference type="GO" id="GO:0006508">
    <property type="term" value="P:proteolysis"/>
    <property type="evidence" value="ECO:0007669"/>
    <property type="project" value="UniProtKB-KW"/>
</dbReference>
<dbReference type="RefSeq" id="WP_182516933.1">
    <property type="nucleotide sequence ID" value="NZ_JACGXP010000006.1"/>
</dbReference>
<dbReference type="EMBL" id="JACGXP010000006">
    <property type="protein sequence ID" value="MBA8991992.1"/>
    <property type="molecule type" value="Genomic_DNA"/>
</dbReference>
<keyword evidence="1" id="KW-0645">Protease</keyword>
<dbReference type="Proteomes" id="UP000590225">
    <property type="component" value="Unassembled WGS sequence"/>
</dbReference>
<dbReference type="AlphaFoldDB" id="A0AAW3TD66"/>
<protein>
    <submittedName>
        <fullName evidence="1">Type IV secretory pathway protease TraF</fullName>
    </submittedName>
</protein>
<accession>A0AAW3TD66</accession>
<comment type="caution">
    <text evidence="1">The sequence shown here is derived from an EMBL/GenBank/DDBJ whole genome shotgun (WGS) entry which is preliminary data.</text>
</comment>
<sequence>MKHRPSCRAAALVTASTGTVLVSSAFGIVPAMAVTANPSALLGIHRIRRSRHRG</sequence>
<dbReference type="GO" id="GO:0008233">
    <property type="term" value="F:peptidase activity"/>
    <property type="evidence" value="ECO:0007669"/>
    <property type="project" value="UniProtKB-KW"/>
</dbReference>
<name>A0AAW3TD66_9MICO</name>
<evidence type="ECO:0000313" key="1">
    <source>
        <dbReference type="EMBL" id="MBA8991992.1"/>
    </source>
</evidence>
<gene>
    <name evidence="1" type="ORF">FHW23_003279</name>
</gene>
<reference evidence="1 2" key="1">
    <citation type="submission" date="2020-07" db="EMBL/GenBank/DDBJ databases">
        <title>Above-ground endophytic microbial communities from plants in different locations in the United States.</title>
        <authorList>
            <person name="Frank C."/>
        </authorList>
    </citation>
    <scope>NUCLEOTIDE SEQUENCE [LARGE SCALE GENOMIC DNA]</scope>
    <source>
        <strain evidence="1 2">WPL5_2</strain>
    </source>
</reference>
<keyword evidence="1" id="KW-0378">Hydrolase</keyword>